<proteinExistence type="predicted"/>
<evidence type="ECO:0000313" key="2">
    <source>
        <dbReference type="Proteomes" id="UP000317650"/>
    </source>
</evidence>
<gene>
    <name evidence="1" type="ORF">C4D60_Mb06t23460</name>
</gene>
<dbReference type="Proteomes" id="UP000317650">
    <property type="component" value="Chromosome 6"/>
</dbReference>
<organism evidence="1 2">
    <name type="scientific">Musa balbisiana</name>
    <name type="common">Banana</name>
    <dbReference type="NCBI Taxonomy" id="52838"/>
    <lineage>
        <taxon>Eukaryota</taxon>
        <taxon>Viridiplantae</taxon>
        <taxon>Streptophyta</taxon>
        <taxon>Embryophyta</taxon>
        <taxon>Tracheophyta</taxon>
        <taxon>Spermatophyta</taxon>
        <taxon>Magnoliopsida</taxon>
        <taxon>Liliopsida</taxon>
        <taxon>Zingiberales</taxon>
        <taxon>Musaceae</taxon>
        <taxon>Musa</taxon>
    </lineage>
</organism>
<comment type="caution">
    <text evidence="1">The sequence shown here is derived from an EMBL/GenBank/DDBJ whole genome shotgun (WGS) entry which is preliminary data.</text>
</comment>
<evidence type="ECO:0000313" key="1">
    <source>
        <dbReference type="EMBL" id="THU50736.1"/>
    </source>
</evidence>
<dbReference type="EMBL" id="PYDT01000009">
    <property type="protein sequence ID" value="THU50736.1"/>
    <property type="molecule type" value="Genomic_DNA"/>
</dbReference>
<accession>A0A4V4H447</accession>
<dbReference type="AlphaFoldDB" id="A0A4V4H447"/>
<name>A0A4V4H447_MUSBA</name>
<protein>
    <submittedName>
        <fullName evidence="1">Uncharacterized protein</fullName>
    </submittedName>
</protein>
<sequence>MCTDPRAQDGSFGRAVVGGLKRSRDSCQQCSKLKLGVERVDYTSISESWDVKLGDWYCSCGVHNYASHSSHFKWHMVGIEDDVASVVAQSWGFRYSGAWSSGWKSSS</sequence>
<reference evidence="1 2" key="1">
    <citation type="journal article" date="2019" name="Nat. Plants">
        <title>Genome sequencing of Musa balbisiana reveals subgenome evolution and function divergence in polyploid bananas.</title>
        <authorList>
            <person name="Yao X."/>
        </authorList>
    </citation>
    <scope>NUCLEOTIDE SEQUENCE [LARGE SCALE GENOMIC DNA]</scope>
    <source>
        <strain evidence="2">cv. DH-PKW</strain>
        <tissue evidence="1">Leaves</tissue>
    </source>
</reference>
<keyword evidence="2" id="KW-1185">Reference proteome</keyword>
<dbReference type="STRING" id="52838.A0A4V4H447"/>